<dbReference type="EMBL" id="JXTB01000188">
    <property type="protein sequence ID" value="PON54924.1"/>
    <property type="molecule type" value="Genomic_DNA"/>
</dbReference>
<keyword evidence="3" id="KW-1185">Reference proteome</keyword>
<dbReference type="Proteomes" id="UP000237105">
    <property type="component" value="Unassembled WGS sequence"/>
</dbReference>
<dbReference type="InterPro" id="IPR002156">
    <property type="entry name" value="RNaseH_domain"/>
</dbReference>
<organism evidence="2 3">
    <name type="scientific">Parasponia andersonii</name>
    <name type="common">Sponia andersonii</name>
    <dbReference type="NCBI Taxonomy" id="3476"/>
    <lineage>
        <taxon>Eukaryota</taxon>
        <taxon>Viridiplantae</taxon>
        <taxon>Streptophyta</taxon>
        <taxon>Embryophyta</taxon>
        <taxon>Tracheophyta</taxon>
        <taxon>Spermatophyta</taxon>
        <taxon>Magnoliopsida</taxon>
        <taxon>eudicotyledons</taxon>
        <taxon>Gunneridae</taxon>
        <taxon>Pentapetalae</taxon>
        <taxon>rosids</taxon>
        <taxon>fabids</taxon>
        <taxon>Rosales</taxon>
        <taxon>Cannabaceae</taxon>
        <taxon>Parasponia</taxon>
    </lineage>
</organism>
<evidence type="ECO:0000313" key="2">
    <source>
        <dbReference type="EMBL" id="PON54924.1"/>
    </source>
</evidence>
<protein>
    <recommendedName>
        <fullName evidence="1">RNase H type-1 domain-containing protein</fullName>
    </recommendedName>
</protein>
<evidence type="ECO:0000259" key="1">
    <source>
        <dbReference type="Pfam" id="PF13456"/>
    </source>
</evidence>
<dbReference type="OrthoDB" id="1226698at2759"/>
<sequence length="109" mass="12778">MVRDEYEILIDFHCKKNHTQQEPYVAELMATKEALSWCDEKGRMVQVLESDCYRYSKHKFNSRQDLFIGDIKYFMDKCKVGSCCFVRRELNGVAHTQALCLFDVHGCIA</sequence>
<accession>A0A2P5C1M3</accession>
<dbReference type="AlphaFoldDB" id="A0A2P5C1M3"/>
<dbReference type="GO" id="GO:0003676">
    <property type="term" value="F:nucleic acid binding"/>
    <property type="evidence" value="ECO:0007669"/>
    <property type="project" value="InterPro"/>
</dbReference>
<proteinExistence type="predicted"/>
<evidence type="ECO:0000313" key="3">
    <source>
        <dbReference type="Proteomes" id="UP000237105"/>
    </source>
</evidence>
<dbReference type="GO" id="GO:0004523">
    <property type="term" value="F:RNA-DNA hybrid ribonuclease activity"/>
    <property type="evidence" value="ECO:0007669"/>
    <property type="project" value="InterPro"/>
</dbReference>
<feature type="domain" description="RNase H type-1" evidence="1">
    <location>
        <begin position="3"/>
        <end position="98"/>
    </location>
</feature>
<name>A0A2P5C1M3_PARAD</name>
<gene>
    <name evidence="2" type="ORF">PanWU01x14_191700</name>
</gene>
<reference evidence="3" key="1">
    <citation type="submission" date="2016-06" db="EMBL/GenBank/DDBJ databases">
        <title>Parallel loss of symbiosis genes in relatives of nitrogen-fixing non-legume Parasponia.</title>
        <authorList>
            <person name="Van Velzen R."/>
            <person name="Holmer R."/>
            <person name="Bu F."/>
            <person name="Rutten L."/>
            <person name="Van Zeijl A."/>
            <person name="Liu W."/>
            <person name="Santuari L."/>
            <person name="Cao Q."/>
            <person name="Sharma T."/>
            <person name="Shen D."/>
            <person name="Roswanjaya Y."/>
            <person name="Wardhani T."/>
            <person name="Kalhor M.S."/>
            <person name="Jansen J."/>
            <person name="Van den Hoogen J."/>
            <person name="Gungor B."/>
            <person name="Hartog M."/>
            <person name="Hontelez J."/>
            <person name="Verver J."/>
            <person name="Yang W.-C."/>
            <person name="Schijlen E."/>
            <person name="Repin R."/>
            <person name="Schilthuizen M."/>
            <person name="Schranz E."/>
            <person name="Heidstra R."/>
            <person name="Miyata K."/>
            <person name="Fedorova E."/>
            <person name="Kohlen W."/>
            <person name="Bisseling T."/>
            <person name="Smit S."/>
            <person name="Geurts R."/>
        </authorList>
    </citation>
    <scope>NUCLEOTIDE SEQUENCE [LARGE SCALE GENOMIC DNA]</scope>
    <source>
        <strain evidence="3">cv. WU1-14</strain>
    </source>
</reference>
<comment type="caution">
    <text evidence="2">The sequence shown here is derived from an EMBL/GenBank/DDBJ whole genome shotgun (WGS) entry which is preliminary data.</text>
</comment>
<dbReference type="Pfam" id="PF13456">
    <property type="entry name" value="RVT_3"/>
    <property type="match status" value="1"/>
</dbReference>